<dbReference type="RefSeq" id="WP_348028978.1">
    <property type="nucleotide sequence ID" value="NZ_CP129113.1"/>
</dbReference>
<dbReference type="PANTHER" id="PTHR43549">
    <property type="entry name" value="MULTIDRUG RESISTANCE PROTEIN YPNP-RELATED"/>
    <property type="match status" value="1"/>
</dbReference>
<keyword evidence="5 8" id="KW-0812">Transmembrane</keyword>
<dbReference type="InterPro" id="IPR052031">
    <property type="entry name" value="Membrane_Transporter-Flippase"/>
</dbReference>
<dbReference type="EMBL" id="CP129113">
    <property type="protein sequence ID" value="WLV25195.1"/>
    <property type="molecule type" value="Genomic_DNA"/>
</dbReference>
<keyword evidence="4" id="KW-1003">Cell membrane</keyword>
<evidence type="ECO:0000256" key="1">
    <source>
        <dbReference type="ARBA" id="ARBA00004651"/>
    </source>
</evidence>
<evidence type="ECO:0000256" key="6">
    <source>
        <dbReference type="ARBA" id="ARBA00022989"/>
    </source>
</evidence>
<proteinExistence type="inferred from homology"/>
<organism evidence="9 10">
    <name type="scientific">Aciduricibacillus chroicocephali</name>
    <dbReference type="NCBI Taxonomy" id="3054939"/>
    <lineage>
        <taxon>Bacteria</taxon>
        <taxon>Bacillati</taxon>
        <taxon>Bacillota</taxon>
        <taxon>Bacilli</taxon>
        <taxon>Bacillales</taxon>
        <taxon>Bacillaceae</taxon>
        <taxon>Aciduricibacillus</taxon>
    </lineage>
</organism>
<evidence type="ECO:0000313" key="10">
    <source>
        <dbReference type="Proteomes" id="UP001180087"/>
    </source>
</evidence>
<dbReference type="CDD" id="cd13138">
    <property type="entry name" value="MATE_yoeA_like"/>
    <property type="match status" value="1"/>
</dbReference>
<protein>
    <submittedName>
        <fullName evidence="9">MATE family efflux transporter</fullName>
    </submittedName>
</protein>
<feature type="transmembrane region" description="Helical" evidence="8">
    <location>
        <begin position="282"/>
        <end position="298"/>
    </location>
</feature>
<keyword evidence="10" id="KW-1185">Reference proteome</keyword>
<evidence type="ECO:0000313" key="9">
    <source>
        <dbReference type="EMBL" id="WLV25195.1"/>
    </source>
</evidence>
<feature type="transmembrane region" description="Helical" evidence="8">
    <location>
        <begin position="318"/>
        <end position="344"/>
    </location>
</feature>
<dbReference type="InterPro" id="IPR048279">
    <property type="entry name" value="MdtK-like"/>
</dbReference>
<reference evidence="9" key="1">
    <citation type="submission" date="2023-06" db="EMBL/GenBank/DDBJ databases">
        <title>A Treasure from Seagulls: Isolation and Description of Aciduricobacillus qingdaonensis gen. nov., sp. nov., a Rare Obligately Uric Acid-utilizing Member in the Family Bacillaceae.</title>
        <authorList>
            <person name="Liu W."/>
            <person name="Wang B."/>
        </authorList>
    </citation>
    <scope>NUCLEOTIDE SEQUENCE</scope>
    <source>
        <strain evidence="9">44XB</strain>
    </source>
</reference>
<feature type="transmembrane region" description="Helical" evidence="8">
    <location>
        <begin position="195"/>
        <end position="216"/>
    </location>
</feature>
<dbReference type="PIRSF" id="PIRSF006603">
    <property type="entry name" value="DinF"/>
    <property type="match status" value="1"/>
</dbReference>
<feature type="transmembrane region" description="Helical" evidence="8">
    <location>
        <begin position="137"/>
        <end position="158"/>
    </location>
</feature>
<evidence type="ECO:0000256" key="8">
    <source>
        <dbReference type="SAM" id="Phobius"/>
    </source>
</evidence>
<dbReference type="Proteomes" id="UP001180087">
    <property type="component" value="Chromosome"/>
</dbReference>
<dbReference type="Pfam" id="PF01554">
    <property type="entry name" value="MatE"/>
    <property type="match status" value="2"/>
</dbReference>
<sequence>MPKEQYDFTKGNVLRQLVLFSGPIILANLLQSSYQIIDSLWVGNLLGASGLGAVSISSTIVFTMLAFVIGLNNAALTILSQQKGLKNDTGMRNYLNAFVVILTAMSLIFGIFGFVLAEPLLRLLNTPENILPIARDYLRINFLGVLFLFGYNFISTVLRAMGDSKNPLKFVALAVVLNIVLDPLFISVFDLGVSGAAYATILSQVVALAYGAYFVLSNKLAPFEPPHMPKWEEVKLILNLGIPSGLQMAVISAGLAAITGVVAKFGSQIIGGYGAAQRLDSVIMLPAQSLGISVNSMAGQNISKNNWSRVREIMKYGLLYNFIVMCTIGVLIFVFGKYLVMLFIQDQTAVHFATSYLQIMAFCFPFLGVNFVLNGIMRAAGAMYQVLILNIISFWILRYPFAYLFAELYQERGIPIGIGASFIMTSLVAIGYYRFGGWRKKKLFKSRET</sequence>
<dbReference type="InterPro" id="IPR002528">
    <property type="entry name" value="MATE_fam"/>
</dbReference>
<evidence type="ECO:0000256" key="4">
    <source>
        <dbReference type="ARBA" id="ARBA00022475"/>
    </source>
</evidence>
<evidence type="ECO:0000256" key="2">
    <source>
        <dbReference type="ARBA" id="ARBA00010199"/>
    </source>
</evidence>
<feature type="transmembrane region" description="Helical" evidence="8">
    <location>
        <begin position="236"/>
        <end position="262"/>
    </location>
</feature>
<accession>A0ABY9KX05</accession>
<keyword evidence="6 8" id="KW-1133">Transmembrane helix</keyword>
<feature type="transmembrane region" description="Helical" evidence="8">
    <location>
        <begin position="12"/>
        <end position="30"/>
    </location>
</feature>
<comment type="subcellular location">
    <subcellularLocation>
        <location evidence="1">Cell membrane</location>
        <topology evidence="1">Multi-pass membrane protein</topology>
    </subcellularLocation>
</comment>
<feature type="transmembrane region" description="Helical" evidence="8">
    <location>
        <begin position="413"/>
        <end position="435"/>
    </location>
</feature>
<comment type="similarity">
    <text evidence="2">Belongs to the multi antimicrobial extrusion (MATE) (TC 2.A.66.1) family.</text>
</comment>
<feature type="transmembrane region" description="Helical" evidence="8">
    <location>
        <begin position="356"/>
        <end position="376"/>
    </location>
</feature>
<name>A0ABY9KX05_9BACI</name>
<feature type="transmembrane region" description="Helical" evidence="8">
    <location>
        <begin position="170"/>
        <end position="189"/>
    </location>
</feature>
<feature type="transmembrane region" description="Helical" evidence="8">
    <location>
        <begin position="50"/>
        <end position="73"/>
    </location>
</feature>
<evidence type="ECO:0000256" key="3">
    <source>
        <dbReference type="ARBA" id="ARBA00022448"/>
    </source>
</evidence>
<feature type="transmembrane region" description="Helical" evidence="8">
    <location>
        <begin position="383"/>
        <end position="401"/>
    </location>
</feature>
<keyword evidence="7 8" id="KW-0472">Membrane</keyword>
<gene>
    <name evidence="9" type="ORF">QR721_02900</name>
</gene>
<feature type="transmembrane region" description="Helical" evidence="8">
    <location>
        <begin position="94"/>
        <end position="117"/>
    </location>
</feature>
<dbReference type="NCBIfam" id="TIGR00797">
    <property type="entry name" value="matE"/>
    <property type="match status" value="1"/>
</dbReference>
<evidence type="ECO:0000256" key="5">
    <source>
        <dbReference type="ARBA" id="ARBA00022692"/>
    </source>
</evidence>
<dbReference type="PANTHER" id="PTHR43549:SF3">
    <property type="entry name" value="MULTIDRUG RESISTANCE PROTEIN YPNP-RELATED"/>
    <property type="match status" value="1"/>
</dbReference>
<keyword evidence="3" id="KW-0813">Transport</keyword>
<evidence type="ECO:0000256" key="7">
    <source>
        <dbReference type="ARBA" id="ARBA00023136"/>
    </source>
</evidence>